<name>A0A1V4I7X0_9FIRM</name>
<keyword evidence="3" id="KW-1185">Reference proteome</keyword>
<dbReference type="Proteomes" id="UP000190140">
    <property type="component" value="Unassembled WGS sequence"/>
</dbReference>
<dbReference type="STRING" id="29349.CLOTH_12600"/>
<accession>A0A1V4I7X0</accession>
<gene>
    <name evidence="2" type="ORF">CLOTH_12600</name>
</gene>
<proteinExistence type="predicted"/>
<keyword evidence="1" id="KW-0812">Transmembrane</keyword>
<feature type="transmembrane region" description="Helical" evidence="1">
    <location>
        <begin position="306"/>
        <end position="332"/>
    </location>
</feature>
<protein>
    <submittedName>
        <fullName evidence="2">Uncharacterized protein</fullName>
    </submittedName>
</protein>
<evidence type="ECO:0000313" key="2">
    <source>
        <dbReference type="EMBL" id="OPJ56082.1"/>
    </source>
</evidence>
<feature type="transmembrane region" description="Helical" evidence="1">
    <location>
        <begin position="249"/>
        <end position="270"/>
    </location>
</feature>
<feature type="transmembrane region" description="Helical" evidence="1">
    <location>
        <begin position="29"/>
        <end position="50"/>
    </location>
</feature>
<feature type="transmembrane region" description="Helical" evidence="1">
    <location>
        <begin position="501"/>
        <end position="520"/>
    </location>
</feature>
<dbReference type="AlphaFoldDB" id="A0A1V4I7X0"/>
<keyword evidence="1" id="KW-0472">Membrane</keyword>
<reference evidence="2 3" key="1">
    <citation type="submission" date="2017-03" db="EMBL/GenBank/DDBJ databases">
        <title>Genome sequence of Clostridium thermoalcaliphilum DSM 7309.</title>
        <authorList>
            <person name="Poehlein A."/>
            <person name="Daniel R."/>
        </authorList>
    </citation>
    <scope>NUCLEOTIDE SEQUENCE [LARGE SCALE GENOMIC DNA]</scope>
    <source>
        <strain evidence="2 3">DSM 7309</strain>
    </source>
</reference>
<feature type="transmembrane region" description="Helical" evidence="1">
    <location>
        <begin position="143"/>
        <end position="171"/>
    </location>
</feature>
<feature type="transmembrane region" description="Helical" evidence="1">
    <location>
        <begin position="398"/>
        <end position="422"/>
    </location>
</feature>
<feature type="transmembrane region" description="Helical" evidence="1">
    <location>
        <begin position="428"/>
        <end position="450"/>
    </location>
</feature>
<dbReference type="OrthoDB" id="138672at2"/>
<feature type="transmembrane region" description="Helical" evidence="1">
    <location>
        <begin position="70"/>
        <end position="91"/>
    </location>
</feature>
<keyword evidence="1" id="KW-1133">Transmembrane helix</keyword>
<feature type="transmembrane region" description="Helical" evidence="1">
    <location>
        <begin position="183"/>
        <end position="203"/>
    </location>
</feature>
<sequence>MNKIISLTKIQLIDFFAKYTQQLNVKNKYLRIVSILIPLVIIMPVIQFVLKVYDNFDLIGYKQLTITYVYIGSVMIMFFSSIPLVISSFFYSKDLKFLTTLPIKASSIIFAKLSSIYIYLFGIGLLLFGSSCIVYMFKSGFNLYTLLACIIALFLLPIVPLLLSIIIILPFMSFLAKTDKRNFLVLIGNIFLIVSIIYVQIYLAKVQMDPENFSNFLLKEDGLLYLIGRRFPPSIWLTKMIQGSFVNTLYFIFLNIGFVFVFYYISSLLYKKALLVFNQESGSLVQRGKIYYKKKSKSYQMIKRHILIIFTNPVFLLNTVLTMMLPIIMFVVSFFTGEITTDIFNSPEIKPYIIYIYSLTITAPAIVGSLSATAITREGKAFWETMTLPLSIKDNIKYRVYSSILLSLACSLVLAFFGGFYLPISLNVVALSLIFCICSTLFFSTIDMIINIKRPLLNWSNPTAAIKNNLNVFLSLGVRVILGFVYYFIYKIMINFSESVIVLIFSGIFFVLYIATRYILYNYYTKDFMNIS</sequence>
<dbReference type="EMBL" id="MZGW01000003">
    <property type="protein sequence ID" value="OPJ56082.1"/>
    <property type="molecule type" value="Genomic_DNA"/>
</dbReference>
<feature type="transmembrane region" description="Helical" evidence="1">
    <location>
        <begin position="352"/>
        <end position="377"/>
    </location>
</feature>
<feature type="transmembrane region" description="Helical" evidence="1">
    <location>
        <begin position="116"/>
        <end position="137"/>
    </location>
</feature>
<feature type="transmembrane region" description="Helical" evidence="1">
    <location>
        <begin position="470"/>
        <end position="489"/>
    </location>
</feature>
<comment type="caution">
    <text evidence="2">The sequence shown here is derived from an EMBL/GenBank/DDBJ whole genome shotgun (WGS) entry which is preliminary data.</text>
</comment>
<organism evidence="2 3">
    <name type="scientific">Alkalithermobacter paradoxus</name>
    <dbReference type="NCBI Taxonomy" id="29349"/>
    <lineage>
        <taxon>Bacteria</taxon>
        <taxon>Bacillati</taxon>
        <taxon>Bacillota</taxon>
        <taxon>Clostridia</taxon>
        <taxon>Peptostreptococcales</taxon>
        <taxon>Tepidibacteraceae</taxon>
        <taxon>Alkalithermobacter</taxon>
    </lineage>
</organism>
<evidence type="ECO:0000256" key="1">
    <source>
        <dbReference type="SAM" id="Phobius"/>
    </source>
</evidence>
<evidence type="ECO:0000313" key="3">
    <source>
        <dbReference type="Proteomes" id="UP000190140"/>
    </source>
</evidence>
<dbReference type="RefSeq" id="WP_079412215.1">
    <property type="nucleotide sequence ID" value="NZ_MZGW01000003.1"/>
</dbReference>